<dbReference type="AlphaFoldDB" id="A0A1C7LYF4"/>
<accession>A0A1C7LYF4</accession>
<reference evidence="1 2" key="1">
    <citation type="submission" date="2016-03" db="EMBL/GenBank/DDBJ databases">
        <title>Whole genome sequencing of Grifola frondosa 9006-11.</title>
        <authorList>
            <person name="Min B."/>
            <person name="Park H."/>
            <person name="Kim J.-G."/>
            <person name="Cho H."/>
            <person name="Oh Y.-L."/>
            <person name="Kong W.-S."/>
            <person name="Choi I.-G."/>
        </authorList>
    </citation>
    <scope>NUCLEOTIDE SEQUENCE [LARGE SCALE GENOMIC DNA]</scope>
    <source>
        <strain evidence="1 2">9006-11</strain>
    </source>
</reference>
<name>A0A1C7LYF4_GRIFR</name>
<sequence>MVFALAFVLGRVLKREYDSLRHAAQTASTSTSTTAGWVDSFQVTVQLDLVDTAPDKAHDHPGDNGVKYQKSQRITGPWSSSYLTTSSSAGNLLSWWTMRSITKPNARPRSRVCLALVLSCALSSKTATGSPWSWHRSGRLFLSALHVL</sequence>
<keyword evidence="2" id="KW-1185">Reference proteome</keyword>
<dbReference type="Proteomes" id="UP000092993">
    <property type="component" value="Unassembled WGS sequence"/>
</dbReference>
<proteinExistence type="predicted"/>
<dbReference type="STRING" id="5627.A0A1C7LYF4"/>
<evidence type="ECO:0000313" key="1">
    <source>
        <dbReference type="EMBL" id="OBZ69488.1"/>
    </source>
</evidence>
<dbReference type="EMBL" id="LUGG01000015">
    <property type="protein sequence ID" value="OBZ69488.1"/>
    <property type="molecule type" value="Genomic_DNA"/>
</dbReference>
<organism evidence="1 2">
    <name type="scientific">Grifola frondosa</name>
    <name type="common">Maitake</name>
    <name type="synonym">Polyporus frondosus</name>
    <dbReference type="NCBI Taxonomy" id="5627"/>
    <lineage>
        <taxon>Eukaryota</taxon>
        <taxon>Fungi</taxon>
        <taxon>Dikarya</taxon>
        <taxon>Basidiomycota</taxon>
        <taxon>Agaricomycotina</taxon>
        <taxon>Agaricomycetes</taxon>
        <taxon>Polyporales</taxon>
        <taxon>Grifolaceae</taxon>
        <taxon>Grifola</taxon>
    </lineage>
</organism>
<gene>
    <name evidence="1" type="ORF">A0H81_10121</name>
</gene>
<evidence type="ECO:0000313" key="2">
    <source>
        <dbReference type="Proteomes" id="UP000092993"/>
    </source>
</evidence>
<comment type="caution">
    <text evidence="1">The sequence shown here is derived from an EMBL/GenBank/DDBJ whole genome shotgun (WGS) entry which is preliminary data.</text>
</comment>
<protein>
    <submittedName>
        <fullName evidence="1">Uncharacterized protein</fullName>
    </submittedName>
</protein>